<protein>
    <submittedName>
        <fullName evidence="3">4-phosphopantetheinyl transferase family protein</fullName>
    </submittedName>
</protein>
<accession>A0A4U1C795</accession>
<organism evidence="3 4">
    <name type="scientific">Pedobacter cryotolerans</name>
    <dbReference type="NCBI Taxonomy" id="2571270"/>
    <lineage>
        <taxon>Bacteria</taxon>
        <taxon>Pseudomonadati</taxon>
        <taxon>Bacteroidota</taxon>
        <taxon>Sphingobacteriia</taxon>
        <taxon>Sphingobacteriales</taxon>
        <taxon>Sphingobacteriaceae</taxon>
        <taxon>Pedobacter</taxon>
    </lineage>
</organism>
<feature type="domain" description="4'-phosphopantetheinyl transferase" evidence="2">
    <location>
        <begin position="2"/>
        <end position="103"/>
    </location>
</feature>
<dbReference type="GO" id="GO:0000287">
    <property type="term" value="F:magnesium ion binding"/>
    <property type="evidence" value="ECO:0007669"/>
    <property type="project" value="InterPro"/>
</dbReference>
<gene>
    <name evidence="3" type="ORF">FA045_08305</name>
</gene>
<dbReference type="EMBL" id="SWBO01000004">
    <property type="protein sequence ID" value="TKC01237.1"/>
    <property type="molecule type" value="Genomic_DNA"/>
</dbReference>
<dbReference type="RefSeq" id="WP_136876430.1">
    <property type="nucleotide sequence ID" value="NZ_SWBO01000004.1"/>
</dbReference>
<dbReference type="InterPro" id="IPR008278">
    <property type="entry name" value="4-PPantetheinyl_Trfase_dom"/>
</dbReference>
<dbReference type="OrthoDB" id="663853at2"/>
<proteinExistence type="predicted"/>
<evidence type="ECO:0000256" key="1">
    <source>
        <dbReference type="ARBA" id="ARBA00022679"/>
    </source>
</evidence>
<comment type="caution">
    <text evidence="3">The sequence shown here is derived from an EMBL/GenBank/DDBJ whole genome shotgun (WGS) entry which is preliminary data.</text>
</comment>
<dbReference type="GO" id="GO:0008897">
    <property type="term" value="F:holo-[acyl-carrier-protein] synthase activity"/>
    <property type="evidence" value="ECO:0007669"/>
    <property type="project" value="InterPro"/>
</dbReference>
<name>A0A4U1C795_9SPHI</name>
<dbReference type="Pfam" id="PF01648">
    <property type="entry name" value="ACPS"/>
    <property type="match status" value="1"/>
</dbReference>
<keyword evidence="1 3" id="KW-0808">Transferase</keyword>
<evidence type="ECO:0000313" key="4">
    <source>
        <dbReference type="Proteomes" id="UP000310477"/>
    </source>
</evidence>
<evidence type="ECO:0000313" key="3">
    <source>
        <dbReference type="EMBL" id="TKC01237.1"/>
    </source>
</evidence>
<dbReference type="InterPro" id="IPR037143">
    <property type="entry name" value="4-PPantetheinyl_Trfase_dom_sf"/>
</dbReference>
<reference evidence="3 4" key="1">
    <citation type="submission" date="2019-04" db="EMBL/GenBank/DDBJ databases">
        <title>Pedobacter sp. AR-2-6 sp. nov., isolated from Arctic soil.</title>
        <authorList>
            <person name="Dahal R.H."/>
            <person name="Kim D.-U."/>
        </authorList>
    </citation>
    <scope>NUCLEOTIDE SEQUENCE [LARGE SCALE GENOMIC DNA]</scope>
    <source>
        <strain evidence="3 4">AR-2-6</strain>
    </source>
</reference>
<dbReference type="Proteomes" id="UP000310477">
    <property type="component" value="Unassembled WGS sequence"/>
</dbReference>
<keyword evidence="4" id="KW-1185">Reference proteome</keyword>
<dbReference type="SUPFAM" id="SSF56214">
    <property type="entry name" value="4'-phosphopantetheinyl transferase"/>
    <property type="match status" value="1"/>
</dbReference>
<sequence>MIGNDIVDLANTSNWQRKGFLQKIFTFDEHKQIFRSQDPNTTVWQMWSMKEAAYKAISRTNRNIPFNPKLFLCKKNGNNATVTYLDKVLYIKSELTGDYVHSIACADPEYFNNITTYLLDYTLDYVKKFNSKKSSFKLKKDIEGIPYILDKRTGQSIPASISHHGRYLAVVYLLMLHIPNSGD</sequence>
<evidence type="ECO:0000259" key="2">
    <source>
        <dbReference type="Pfam" id="PF01648"/>
    </source>
</evidence>
<dbReference type="AlphaFoldDB" id="A0A4U1C795"/>
<dbReference type="Gene3D" id="3.90.470.20">
    <property type="entry name" value="4'-phosphopantetheinyl transferase domain"/>
    <property type="match status" value="1"/>
</dbReference>